<evidence type="ECO:0000313" key="3">
    <source>
        <dbReference type="EMBL" id="SPY99959.1"/>
    </source>
</evidence>
<reference evidence="3 4" key="1">
    <citation type="submission" date="2018-06" db="EMBL/GenBank/DDBJ databases">
        <authorList>
            <consortium name="Pathogen Informatics"/>
            <person name="Doyle S."/>
        </authorList>
    </citation>
    <scope>NUCLEOTIDE SEQUENCE [LARGE SCALE GENOMIC DNA]</scope>
    <source>
        <strain evidence="3 4">NCTC11842</strain>
    </source>
</reference>
<sequence length="219" mass="22740">MIRSVLSKKAGLIVVVTASFCLHLTSALAATTESAAGDCEIDTIMKSNRVAMDKLAVGVLDAQVTKQIGTSIDAAPNVKSGACLPILDSMDSLIRMKIPSVGTITGGILSKIRDMACNAANDFLASVARQAQVNISDPLGVASIGVGVSTGGASGVQTETYDFGQVVEDATERAVKDKVSGYSNDARRTMNNLPIGNQNRLPTINDTVDDEVRKALGGL</sequence>
<dbReference type="Proteomes" id="UP000250443">
    <property type="component" value="Unassembled WGS sequence"/>
</dbReference>
<feature type="chain" id="PRO_5016045989" evidence="1">
    <location>
        <begin position="30"/>
        <end position="219"/>
    </location>
</feature>
<feature type="signal peptide" evidence="1">
    <location>
        <begin position="1"/>
        <end position="29"/>
    </location>
</feature>
<proteinExistence type="predicted"/>
<evidence type="ECO:0000313" key="2">
    <source>
        <dbReference type="EMBL" id="MBH3440939.1"/>
    </source>
</evidence>
<organism evidence="3 4">
    <name type="scientific">Pseudomonas luteola</name>
    <dbReference type="NCBI Taxonomy" id="47886"/>
    <lineage>
        <taxon>Bacteria</taxon>
        <taxon>Pseudomonadati</taxon>
        <taxon>Pseudomonadota</taxon>
        <taxon>Gammaproteobacteria</taxon>
        <taxon>Pseudomonadales</taxon>
        <taxon>Pseudomonadaceae</taxon>
        <taxon>Pseudomonas</taxon>
    </lineage>
</organism>
<gene>
    <name evidence="2" type="ORF">I5Q09_19840</name>
    <name evidence="3" type="ORF">NCTC11842_00104</name>
</gene>
<dbReference type="Proteomes" id="UP000638986">
    <property type="component" value="Unassembled WGS sequence"/>
</dbReference>
<reference evidence="2 5" key="2">
    <citation type="submission" date="2020-11" db="EMBL/GenBank/DDBJ databases">
        <title>Enhanced detection system for hospital associated transmission using whole genome sequencing surveillance.</title>
        <authorList>
            <person name="Harrison L.H."/>
            <person name="Van Tyne D."/>
            <person name="Marsh J.W."/>
            <person name="Griffith M.P."/>
            <person name="Snyder D.J."/>
            <person name="Cooper V.S."/>
            <person name="Mustapha M."/>
        </authorList>
    </citation>
    <scope>NUCLEOTIDE SEQUENCE [LARGE SCALE GENOMIC DNA]</scope>
    <source>
        <strain evidence="2 5">PSB00013</strain>
    </source>
</reference>
<keyword evidence="1" id="KW-0732">Signal</keyword>
<dbReference type="AlphaFoldDB" id="A0A2X2DW85"/>
<protein>
    <submittedName>
        <fullName evidence="3">Uncharacterized protein</fullName>
    </submittedName>
</protein>
<dbReference type="RefSeq" id="WP_010799603.1">
    <property type="nucleotide sequence ID" value="NZ_JAAMQY010000010.1"/>
</dbReference>
<accession>A0A2X2DW85</accession>
<evidence type="ECO:0000256" key="1">
    <source>
        <dbReference type="SAM" id="SignalP"/>
    </source>
</evidence>
<evidence type="ECO:0000313" key="4">
    <source>
        <dbReference type="Proteomes" id="UP000250443"/>
    </source>
</evidence>
<dbReference type="EMBL" id="JADTXM010000015">
    <property type="protein sequence ID" value="MBH3440939.1"/>
    <property type="molecule type" value="Genomic_DNA"/>
</dbReference>
<dbReference type="EMBL" id="UAUF01000002">
    <property type="protein sequence ID" value="SPY99959.1"/>
    <property type="molecule type" value="Genomic_DNA"/>
</dbReference>
<evidence type="ECO:0000313" key="5">
    <source>
        <dbReference type="Proteomes" id="UP000638986"/>
    </source>
</evidence>
<name>A0A2X2DW85_PSELU</name>